<accession>A0ACC0ZP30</accession>
<reference evidence="2" key="1">
    <citation type="journal article" date="2023" name="G3 (Bethesda)">
        <title>Genome assembly and association tests identify interacting loci associated with vigor, precocity, and sex in interspecific pistachio rootstocks.</title>
        <authorList>
            <person name="Palmer W."/>
            <person name="Jacygrad E."/>
            <person name="Sagayaradj S."/>
            <person name="Cavanaugh K."/>
            <person name="Han R."/>
            <person name="Bertier L."/>
            <person name="Beede B."/>
            <person name="Kafkas S."/>
            <person name="Golino D."/>
            <person name="Preece J."/>
            <person name="Michelmore R."/>
        </authorList>
    </citation>
    <scope>NUCLEOTIDE SEQUENCE [LARGE SCALE GENOMIC DNA]</scope>
</reference>
<dbReference type="Proteomes" id="UP001164250">
    <property type="component" value="Chromosome 15"/>
</dbReference>
<comment type="caution">
    <text evidence="1">The sequence shown here is derived from an EMBL/GenBank/DDBJ whole genome shotgun (WGS) entry which is preliminary data.</text>
</comment>
<sequence>MLTSSFAVNVASILTTSQEPGQPVRQQVVPDNSSFHLSERQDRSSLKKLLKVVINHTFEDMLDSVCSKCVLMVECLLAFADFEGFYESEADNFLYPVEFLFNWIDVRMFNAHEPCDYVSFKFEE</sequence>
<organism evidence="1 2">
    <name type="scientific">Pistacia atlantica</name>
    <dbReference type="NCBI Taxonomy" id="434234"/>
    <lineage>
        <taxon>Eukaryota</taxon>
        <taxon>Viridiplantae</taxon>
        <taxon>Streptophyta</taxon>
        <taxon>Embryophyta</taxon>
        <taxon>Tracheophyta</taxon>
        <taxon>Spermatophyta</taxon>
        <taxon>Magnoliopsida</taxon>
        <taxon>eudicotyledons</taxon>
        <taxon>Gunneridae</taxon>
        <taxon>Pentapetalae</taxon>
        <taxon>rosids</taxon>
        <taxon>malvids</taxon>
        <taxon>Sapindales</taxon>
        <taxon>Anacardiaceae</taxon>
        <taxon>Pistacia</taxon>
    </lineage>
</organism>
<gene>
    <name evidence="1" type="ORF">Patl1_33448</name>
</gene>
<proteinExistence type="predicted"/>
<evidence type="ECO:0000313" key="1">
    <source>
        <dbReference type="EMBL" id="KAJ0074931.1"/>
    </source>
</evidence>
<dbReference type="EMBL" id="CM047910">
    <property type="protein sequence ID" value="KAJ0074931.1"/>
    <property type="molecule type" value="Genomic_DNA"/>
</dbReference>
<evidence type="ECO:0000313" key="2">
    <source>
        <dbReference type="Proteomes" id="UP001164250"/>
    </source>
</evidence>
<name>A0ACC0ZP30_9ROSI</name>
<protein>
    <submittedName>
        <fullName evidence="1">Uncharacterized protein</fullName>
    </submittedName>
</protein>
<keyword evidence="2" id="KW-1185">Reference proteome</keyword>